<dbReference type="OrthoDB" id="2105688at2759"/>
<proteinExistence type="predicted"/>
<dbReference type="NCBIfam" id="TIGR00756">
    <property type="entry name" value="PPR"/>
    <property type="match status" value="2"/>
</dbReference>
<protein>
    <recommendedName>
        <fullName evidence="7">Pentacotripeptide-repeat region of PRORP domain-containing protein</fullName>
    </recommendedName>
</protein>
<dbReference type="GO" id="GO:0005737">
    <property type="term" value="C:cytoplasm"/>
    <property type="evidence" value="ECO:0000318"/>
    <property type="project" value="GO_Central"/>
</dbReference>
<dbReference type="GO" id="GO:0003729">
    <property type="term" value="F:mRNA binding"/>
    <property type="evidence" value="ECO:0000318"/>
    <property type="project" value="GO_Central"/>
</dbReference>
<dbReference type="Pfam" id="PF01535">
    <property type="entry name" value="PPR"/>
    <property type="match status" value="2"/>
</dbReference>
<keyword evidence="4" id="KW-0812">Transmembrane</keyword>
<dbReference type="Proteomes" id="UP000007241">
    <property type="component" value="Unassembled WGS sequence"/>
</dbReference>
<evidence type="ECO:0000256" key="3">
    <source>
        <dbReference type="SAM" id="MobiDB-lite"/>
    </source>
</evidence>
<keyword evidence="4" id="KW-0472">Membrane</keyword>
<reference evidence="5 6" key="1">
    <citation type="submission" date="2009-12" db="EMBL/GenBank/DDBJ databases">
        <title>The draft genome of Batrachochytrium dendrobatidis.</title>
        <authorList>
            <consortium name="US DOE Joint Genome Institute (JGI-PGF)"/>
            <person name="Kuo A."/>
            <person name="Salamov A."/>
            <person name="Schmutz J."/>
            <person name="Lucas S."/>
            <person name="Pitluck S."/>
            <person name="Rosenblum E."/>
            <person name="Stajich J."/>
            <person name="Eisen M."/>
            <person name="Grigoriev I.V."/>
        </authorList>
    </citation>
    <scope>NUCLEOTIDE SEQUENCE [LARGE SCALE GENOMIC DNA]</scope>
    <source>
        <strain evidence="6">JAM81 / FGSC 10211</strain>
    </source>
</reference>
<dbReference type="Pfam" id="PF13041">
    <property type="entry name" value="PPR_2"/>
    <property type="match status" value="1"/>
</dbReference>
<dbReference type="EMBL" id="GL882881">
    <property type="protein sequence ID" value="EGF82062.1"/>
    <property type="molecule type" value="Genomic_DNA"/>
</dbReference>
<dbReference type="AlphaFoldDB" id="F4NYP3"/>
<dbReference type="PANTHER" id="PTHR47941">
    <property type="entry name" value="PENTATRICOPEPTIDE REPEAT-CONTAINING PROTEIN 3, MITOCHONDRIAL"/>
    <property type="match status" value="1"/>
</dbReference>
<gene>
    <name evidence="5" type="ORF">BATDEDRAFT_87151</name>
</gene>
<evidence type="ECO:0000313" key="6">
    <source>
        <dbReference type="Proteomes" id="UP000007241"/>
    </source>
</evidence>
<evidence type="ECO:0000256" key="2">
    <source>
        <dbReference type="PROSITE-ProRule" id="PRU00708"/>
    </source>
</evidence>
<feature type="transmembrane region" description="Helical" evidence="4">
    <location>
        <begin position="21"/>
        <end position="40"/>
    </location>
</feature>
<dbReference type="InParanoid" id="F4NYP3"/>
<keyword evidence="4" id="KW-1133">Transmembrane helix</keyword>
<dbReference type="InterPro" id="IPR002885">
    <property type="entry name" value="PPR_rpt"/>
</dbReference>
<accession>F4NYP3</accession>
<evidence type="ECO:0000313" key="5">
    <source>
        <dbReference type="EMBL" id="EGF82062.1"/>
    </source>
</evidence>
<dbReference type="RefSeq" id="XP_006677622.1">
    <property type="nucleotide sequence ID" value="XM_006677559.1"/>
</dbReference>
<organism evidence="5 6">
    <name type="scientific">Batrachochytrium dendrobatidis (strain JAM81 / FGSC 10211)</name>
    <name type="common">Frog chytrid fungus</name>
    <dbReference type="NCBI Taxonomy" id="684364"/>
    <lineage>
        <taxon>Eukaryota</taxon>
        <taxon>Fungi</taxon>
        <taxon>Fungi incertae sedis</taxon>
        <taxon>Chytridiomycota</taxon>
        <taxon>Chytridiomycota incertae sedis</taxon>
        <taxon>Chytridiomycetes</taxon>
        <taxon>Rhizophydiales</taxon>
        <taxon>Rhizophydiales incertae sedis</taxon>
        <taxon>Batrachochytrium</taxon>
    </lineage>
</organism>
<dbReference type="PROSITE" id="PS51375">
    <property type="entry name" value="PPR"/>
    <property type="match status" value="1"/>
</dbReference>
<feature type="region of interest" description="Disordered" evidence="3">
    <location>
        <begin position="86"/>
        <end position="108"/>
    </location>
</feature>
<feature type="repeat" description="PPR" evidence="2">
    <location>
        <begin position="433"/>
        <end position="467"/>
    </location>
</feature>
<dbReference type="GeneID" id="18242689"/>
<dbReference type="OMA" id="SWYHKHG"/>
<sequence>MDASIRNLAKTAWDRAWKREYYSYCYSYCFLLNTSNVFFIQQAALDTFRPPLHVRCYYSSGKPTAPSHRLQDLNLSHLDIADIKPSDDSCNEQQKNPTSPATSHDSNVDTIEKNDALTQLLCILDNIPINHTPCLIEPKQTSRIWLLVDIVCQSPKTSSNLAENHIAKLLFLTIHGQGYDSSRYLSIKHLIHILQHAKRSDLLSPVYLEFLTRYTDRVQYQVLSDILSDLKLHRSHLIAKIFHVVLEILVKQGDVLNVHRWITDFSVSSTLSKQSHTDTFFYTSQHSDFNSINFPSFKTSAHVQNMADPLDRKHSTHSKSLNPPLLNSMKYRWKIWRALKNSNNAQRLSEFFERADPSTISIVEYNSVLGSYLRTGNLDGFQRVWSYITQIDGPVKPDLTSFNLLIRYLLQTKGFSAGLDCFRHINDAGLSPTILEYNILIDFLFKSDESTKAMALFDSLRQSSIIPQASTYTIMINHCAEKRLILNTFKYYYALQESGVVYSAHLWTAMVRAFVKLDDMATAIQCYRDMLADPNVDPNGYTFVHLIEGYFSHNEYMKAFELVGEAAKWGLEDNPAIMSLLTRIRSKTQFDSNQVLQDYYRILPRLKADYAESNLPPHHLSRFYFHLIQHFSHYHLVDICVSIAADMADLGLDVRQVSGHLISVCALTGDINTASDKLQAARRNESTPVCLAVYNNLIVGALHHDKVEFADMIFGEMIHMGLEIRPIVLNSYLKYNLQSDDGMSRTLDRMRKLDVKYNSRTFWLMMFFYGFNKGLMDKAWNMWTRYIEFFGPFIKAYERTSDHVPGGSKIQMLPTHSETRKVLEVRLVRLAIKICHSHGRTRQAEQVLQFSEEFLTPYEFEGIYEVYESTKTMSVWSAGADDIDNQNLPDEDI</sequence>
<evidence type="ECO:0000256" key="1">
    <source>
        <dbReference type="ARBA" id="ARBA00022737"/>
    </source>
</evidence>
<keyword evidence="1" id="KW-0677">Repeat</keyword>
<name>F4NYP3_BATDJ</name>
<feature type="compositionally biased region" description="Polar residues" evidence="3">
    <location>
        <begin position="91"/>
        <end position="105"/>
    </location>
</feature>
<dbReference type="GO" id="GO:0006397">
    <property type="term" value="P:mRNA processing"/>
    <property type="evidence" value="ECO:0000318"/>
    <property type="project" value="GO_Central"/>
</dbReference>
<keyword evidence="6" id="KW-1185">Reference proteome</keyword>
<dbReference type="InterPro" id="IPR011990">
    <property type="entry name" value="TPR-like_helical_dom_sf"/>
</dbReference>
<dbReference type="STRING" id="684364.F4NYP3"/>
<dbReference type="Gene3D" id="1.25.40.10">
    <property type="entry name" value="Tetratricopeptide repeat domain"/>
    <property type="match status" value="3"/>
</dbReference>
<evidence type="ECO:0000256" key="4">
    <source>
        <dbReference type="SAM" id="Phobius"/>
    </source>
</evidence>
<evidence type="ECO:0008006" key="7">
    <source>
        <dbReference type="Google" id="ProtNLM"/>
    </source>
</evidence>
<dbReference type="HOGENOM" id="CLU_323634_0_0_1"/>